<reference evidence="1 2" key="1">
    <citation type="submission" date="2020-08" db="EMBL/GenBank/DDBJ databases">
        <title>Genomic Encyclopedia of Type Strains, Phase III (KMG-III): the genomes of soil and plant-associated and newly described type strains.</title>
        <authorList>
            <person name="Whitman W."/>
        </authorList>
    </citation>
    <scope>NUCLEOTIDE SEQUENCE [LARGE SCALE GENOMIC DNA]</scope>
    <source>
        <strain evidence="1 2">CECT 3287</strain>
    </source>
</reference>
<dbReference type="Proteomes" id="UP000590749">
    <property type="component" value="Unassembled WGS sequence"/>
</dbReference>
<protein>
    <submittedName>
        <fullName evidence="1">RimJ/RimL family protein N-acetyltransferase</fullName>
    </submittedName>
</protein>
<evidence type="ECO:0000313" key="2">
    <source>
        <dbReference type="Proteomes" id="UP000590749"/>
    </source>
</evidence>
<dbReference type="AlphaFoldDB" id="A0A7W5ALZ1"/>
<gene>
    <name evidence="1" type="ORF">FHR83_006279</name>
</gene>
<keyword evidence="2" id="KW-1185">Reference proteome</keyword>
<accession>A0A7W5ALZ1</accession>
<organism evidence="1 2">
    <name type="scientific">Actinoplanes campanulatus</name>
    <dbReference type="NCBI Taxonomy" id="113559"/>
    <lineage>
        <taxon>Bacteria</taxon>
        <taxon>Bacillati</taxon>
        <taxon>Actinomycetota</taxon>
        <taxon>Actinomycetes</taxon>
        <taxon>Micromonosporales</taxon>
        <taxon>Micromonosporaceae</taxon>
        <taxon>Actinoplanes</taxon>
    </lineage>
</organism>
<dbReference type="EMBL" id="JACHXF010000015">
    <property type="protein sequence ID" value="MBB3098580.1"/>
    <property type="molecule type" value="Genomic_DNA"/>
</dbReference>
<evidence type="ECO:0000313" key="1">
    <source>
        <dbReference type="EMBL" id="MBB3098580.1"/>
    </source>
</evidence>
<sequence length="34" mass="4075">MVWDNEPSRRLASDYGFVRVGERWDDEDGLEIVY</sequence>
<proteinExistence type="predicted"/>
<dbReference type="GO" id="GO:0016740">
    <property type="term" value="F:transferase activity"/>
    <property type="evidence" value="ECO:0007669"/>
    <property type="project" value="UniProtKB-KW"/>
</dbReference>
<keyword evidence="1" id="KW-0808">Transferase</keyword>
<comment type="caution">
    <text evidence="1">The sequence shown here is derived from an EMBL/GenBank/DDBJ whole genome shotgun (WGS) entry which is preliminary data.</text>
</comment>
<name>A0A7W5ALZ1_9ACTN</name>